<dbReference type="CDD" id="cd00209">
    <property type="entry name" value="DHFR"/>
    <property type="match status" value="1"/>
</dbReference>
<keyword evidence="5" id="KW-0521">NADP</keyword>
<dbReference type="OrthoDB" id="414698at2759"/>
<accession>A0A448YS85</accession>
<dbReference type="GO" id="GO:0046655">
    <property type="term" value="P:folic acid metabolic process"/>
    <property type="evidence" value="ECO:0007669"/>
    <property type="project" value="TreeGrafter"/>
</dbReference>
<dbReference type="InterPro" id="IPR001796">
    <property type="entry name" value="DHFR_dom"/>
</dbReference>
<evidence type="ECO:0000256" key="6">
    <source>
        <dbReference type="ARBA" id="ARBA00023002"/>
    </source>
</evidence>
<dbReference type="PROSITE" id="PS51330">
    <property type="entry name" value="DHFR_2"/>
    <property type="match status" value="1"/>
</dbReference>
<dbReference type="GO" id="GO:0006730">
    <property type="term" value="P:one-carbon metabolic process"/>
    <property type="evidence" value="ECO:0007669"/>
    <property type="project" value="UniProtKB-KW"/>
</dbReference>
<dbReference type="PRINTS" id="PR00070">
    <property type="entry name" value="DHFR"/>
</dbReference>
<keyword evidence="4" id="KW-0554">One-carbon metabolism</keyword>
<reference evidence="8 9" key="1">
    <citation type="submission" date="2018-12" db="EMBL/GenBank/DDBJ databases">
        <authorList>
            <person name="Tiukova I."/>
            <person name="Dainat J."/>
        </authorList>
    </citation>
    <scope>NUCLEOTIDE SEQUENCE [LARGE SCALE GENOMIC DNA]</scope>
</reference>
<dbReference type="AlphaFoldDB" id="A0A448YS85"/>
<dbReference type="Gene3D" id="3.40.430.10">
    <property type="entry name" value="Dihydrofolate Reductase, subunit A"/>
    <property type="match status" value="1"/>
</dbReference>
<organism evidence="8 9">
    <name type="scientific">Brettanomyces naardenensis</name>
    <name type="common">Yeast</name>
    <dbReference type="NCBI Taxonomy" id="13370"/>
    <lineage>
        <taxon>Eukaryota</taxon>
        <taxon>Fungi</taxon>
        <taxon>Dikarya</taxon>
        <taxon>Ascomycota</taxon>
        <taxon>Saccharomycotina</taxon>
        <taxon>Pichiomycetes</taxon>
        <taxon>Pichiales</taxon>
        <taxon>Pichiaceae</taxon>
        <taxon>Brettanomyces</taxon>
    </lineage>
</organism>
<evidence type="ECO:0000259" key="7">
    <source>
        <dbReference type="PROSITE" id="PS51330"/>
    </source>
</evidence>
<dbReference type="PANTHER" id="PTHR48069:SF3">
    <property type="entry name" value="DIHYDROFOLATE REDUCTASE"/>
    <property type="match status" value="1"/>
</dbReference>
<dbReference type="PANTHER" id="PTHR48069">
    <property type="entry name" value="DIHYDROFOLATE REDUCTASE"/>
    <property type="match status" value="1"/>
</dbReference>
<dbReference type="GO" id="GO:0004146">
    <property type="term" value="F:dihydrofolate reductase activity"/>
    <property type="evidence" value="ECO:0007669"/>
    <property type="project" value="UniProtKB-EC"/>
</dbReference>
<dbReference type="InterPro" id="IPR024072">
    <property type="entry name" value="DHFR-like_dom_sf"/>
</dbReference>
<evidence type="ECO:0000256" key="5">
    <source>
        <dbReference type="ARBA" id="ARBA00022857"/>
    </source>
</evidence>
<dbReference type="EMBL" id="CAACVR010000056">
    <property type="protein sequence ID" value="VEU23774.1"/>
    <property type="molecule type" value="Genomic_DNA"/>
</dbReference>
<evidence type="ECO:0000313" key="8">
    <source>
        <dbReference type="EMBL" id="VEU23774.1"/>
    </source>
</evidence>
<dbReference type="InterPro" id="IPR012259">
    <property type="entry name" value="DHFR"/>
</dbReference>
<evidence type="ECO:0000256" key="1">
    <source>
        <dbReference type="ARBA" id="ARBA00004903"/>
    </source>
</evidence>
<dbReference type="InParanoid" id="A0A448YS85"/>
<keyword evidence="9" id="KW-1185">Reference proteome</keyword>
<name>A0A448YS85_BRENA</name>
<dbReference type="Pfam" id="PF00186">
    <property type="entry name" value="DHFR_1"/>
    <property type="match status" value="1"/>
</dbReference>
<evidence type="ECO:0000313" key="9">
    <source>
        <dbReference type="Proteomes" id="UP000290900"/>
    </source>
</evidence>
<evidence type="ECO:0000256" key="2">
    <source>
        <dbReference type="ARBA" id="ARBA00012856"/>
    </source>
</evidence>
<evidence type="ECO:0000256" key="4">
    <source>
        <dbReference type="ARBA" id="ARBA00022563"/>
    </source>
</evidence>
<proteinExistence type="predicted"/>
<dbReference type="GO" id="GO:0046452">
    <property type="term" value="P:dihydrofolate metabolic process"/>
    <property type="evidence" value="ECO:0007669"/>
    <property type="project" value="TreeGrafter"/>
</dbReference>
<gene>
    <name evidence="8" type="ORF">BRENAR_LOCUS4503</name>
</gene>
<dbReference type="GO" id="GO:0046654">
    <property type="term" value="P:tetrahydrofolate biosynthetic process"/>
    <property type="evidence" value="ECO:0007669"/>
    <property type="project" value="InterPro"/>
</dbReference>
<dbReference type="GO" id="GO:0005739">
    <property type="term" value="C:mitochondrion"/>
    <property type="evidence" value="ECO:0007669"/>
    <property type="project" value="TreeGrafter"/>
</dbReference>
<keyword evidence="6" id="KW-0560">Oxidoreductase</keyword>
<dbReference type="FunCoup" id="A0A448YS85">
    <property type="interactions" value="456"/>
</dbReference>
<sequence>MKYFREVTARTTDPTKKNVVIMGRKTYNSISPKFRPLKGRVNIVLSRDIGEYRKEMEEELAANPTSLQIAGSLEQALQLVDPSKIEEIFIIGGAQLYNSVMNNASSLVDRILLTEIRTNKNLEMDTYFDLDTDQWEKRLESELAMYLGTKGLDGKFQLSGNTEGEFGYDFTLWSRK</sequence>
<dbReference type="SUPFAM" id="SSF53597">
    <property type="entry name" value="Dihydrofolate reductase-like"/>
    <property type="match status" value="1"/>
</dbReference>
<evidence type="ECO:0000256" key="3">
    <source>
        <dbReference type="ARBA" id="ARBA00018886"/>
    </source>
</evidence>
<dbReference type="Proteomes" id="UP000290900">
    <property type="component" value="Unassembled WGS sequence"/>
</dbReference>
<feature type="domain" description="DHFR" evidence="7">
    <location>
        <begin position="1"/>
        <end position="175"/>
    </location>
</feature>
<comment type="pathway">
    <text evidence="1">Cofactor biosynthesis; tetrahydrofolate biosynthesis; 5,6,7,8-tetrahydrofolate from 7,8-dihydrofolate: step 1/1.</text>
</comment>
<dbReference type="STRING" id="13370.A0A448YS85"/>
<dbReference type="GO" id="GO:0050661">
    <property type="term" value="F:NADP binding"/>
    <property type="evidence" value="ECO:0007669"/>
    <property type="project" value="InterPro"/>
</dbReference>
<protein>
    <recommendedName>
        <fullName evidence="3">Dihydrofolate reductase</fullName>
        <ecNumber evidence="2">1.5.1.3</ecNumber>
    </recommendedName>
</protein>
<dbReference type="EC" id="1.5.1.3" evidence="2"/>